<evidence type="ECO:0000259" key="4">
    <source>
        <dbReference type="Pfam" id="PF00588"/>
    </source>
</evidence>
<comment type="caution">
    <text evidence="5">The sequence shown here is derived from an EMBL/GenBank/DDBJ whole genome shotgun (WGS) entry which is preliminary data.</text>
</comment>
<gene>
    <name evidence="5" type="ORF">THAOC_10791</name>
</gene>
<feature type="region of interest" description="Disordered" evidence="3">
    <location>
        <begin position="239"/>
        <end position="298"/>
    </location>
</feature>
<feature type="compositionally biased region" description="Basic and acidic residues" evidence="3">
    <location>
        <begin position="202"/>
        <end position="211"/>
    </location>
</feature>
<sequence>MEGLRARGFKTTAMALADDSYPIDAPELREIDKLAIVLGSEGDGLRDETVAACDYTVKIPMFHDVDSLNVAAASADNTKPGANGGDSFSDGTCDWTYIVRLVRSSPCDCSLRVTSKVDKTAANDEEWRRGGDGAEDSARDPHEQGKRVKAAVSNDEEEETEPETQLEALMNRGNDIRMLRQLALANDEELRRQPALDESDSGEEKKDSDDIFDDRIHTLETGERVLDSTYLDHWRYHETRSTSTPSAWTSAADETRQGGAAPTSWWSRASARRVVRLGRGPSPRSPSPARARERRSVE</sequence>
<feature type="region of interest" description="Disordered" evidence="3">
    <location>
        <begin position="190"/>
        <end position="211"/>
    </location>
</feature>
<dbReference type="GO" id="GO:0008173">
    <property type="term" value="F:RNA methyltransferase activity"/>
    <property type="evidence" value="ECO:0007669"/>
    <property type="project" value="InterPro"/>
</dbReference>
<dbReference type="AlphaFoldDB" id="K0T3Y1"/>
<dbReference type="InterPro" id="IPR029028">
    <property type="entry name" value="Alpha/beta_knot_MTases"/>
</dbReference>
<name>K0T3Y1_THAOC</name>
<evidence type="ECO:0000313" key="6">
    <source>
        <dbReference type="Proteomes" id="UP000266841"/>
    </source>
</evidence>
<proteinExistence type="predicted"/>
<feature type="compositionally biased region" description="Low complexity" evidence="3">
    <location>
        <begin position="241"/>
        <end position="252"/>
    </location>
</feature>
<evidence type="ECO:0000313" key="5">
    <source>
        <dbReference type="EMBL" id="EJK68071.1"/>
    </source>
</evidence>
<keyword evidence="6" id="KW-1185">Reference proteome</keyword>
<dbReference type="GO" id="GO:0006396">
    <property type="term" value="P:RNA processing"/>
    <property type="evidence" value="ECO:0007669"/>
    <property type="project" value="InterPro"/>
</dbReference>
<evidence type="ECO:0000256" key="2">
    <source>
        <dbReference type="ARBA" id="ARBA00022679"/>
    </source>
</evidence>
<dbReference type="InterPro" id="IPR029026">
    <property type="entry name" value="tRNA_m1G_MTases_N"/>
</dbReference>
<feature type="compositionally biased region" description="Acidic residues" evidence="3">
    <location>
        <begin position="154"/>
        <end position="164"/>
    </location>
</feature>
<dbReference type="PANTHER" id="PTHR43191">
    <property type="entry name" value="RRNA METHYLTRANSFERASE 3"/>
    <property type="match status" value="1"/>
</dbReference>
<accession>K0T3Y1</accession>
<keyword evidence="1" id="KW-0489">Methyltransferase</keyword>
<dbReference type="Pfam" id="PF00588">
    <property type="entry name" value="SpoU_methylase"/>
    <property type="match status" value="1"/>
</dbReference>
<protein>
    <recommendedName>
        <fullName evidence="4">tRNA/rRNA methyltransferase SpoU type domain-containing protein</fullName>
    </recommendedName>
</protein>
<dbReference type="PANTHER" id="PTHR43191:SF12">
    <property type="entry name" value="RRNA METHYLASE"/>
    <property type="match status" value="1"/>
</dbReference>
<keyword evidence="2" id="KW-0808">Transferase</keyword>
<organism evidence="5 6">
    <name type="scientific">Thalassiosira oceanica</name>
    <name type="common">Marine diatom</name>
    <dbReference type="NCBI Taxonomy" id="159749"/>
    <lineage>
        <taxon>Eukaryota</taxon>
        <taxon>Sar</taxon>
        <taxon>Stramenopiles</taxon>
        <taxon>Ochrophyta</taxon>
        <taxon>Bacillariophyta</taxon>
        <taxon>Coscinodiscophyceae</taxon>
        <taxon>Thalassiosirophycidae</taxon>
        <taxon>Thalassiosirales</taxon>
        <taxon>Thalassiosiraceae</taxon>
        <taxon>Thalassiosira</taxon>
    </lineage>
</organism>
<dbReference type="OrthoDB" id="270651at2759"/>
<dbReference type="Proteomes" id="UP000266841">
    <property type="component" value="Unassembled WGS sequence"/>
</dbReference>
<dbReference type="SUPFAM" id="SSF75217">
    <property type="entry name" value="alpha/beta knot"/>
    <property type="match status" value="1"/>
</dbReference>
<dbReference type="EMBL" id="AGNL01012119">
    <property type="protein sequence ID" value="EJK68071.1"/>
    <property type="molecule type" value="Genomic_DNA"/>
</dbReference>
<feature type="compositionally biased region" description="Basic and acidic residues" evidence="3">
    <location>
        <begin position="123"/>
        <end position="146"/>
    </location>
</feature>
<evidence type="ECO:0000256" key="1">
    <source>
        <dbReference type="ARBA" id="ARBA00022603"/>
    </source>
</evidence>
<feature type="region of interest" description="Disordered" evidence="3">
    <location>
        <begin position="123"/>
        <end position="164"/>
    </location>
</feature>
<dbReference type="Gene3D" id="3.40.1280.10">
    <property type="match status" value="1"/>
</dbReference>
<feature type="domain" description="tRNA/rRNA methyltransferase SpoU type" evidence="4">
    <location>
        <begin position="3"/>
        <end position="75"/>
    </location>
</feature>
<evidence type="ECO:0000256" key="3">
    <source>
        <dbReference type="SAM" id="MobiDB-lite"/>
    </source>
</evidence>
<dbReference type="InterPro" id="IPR051259">
    <property type="entry name" value="rRNA_Methyltransferase"/>
</dbReference>
<dbReference type="GO" id="GO:0003723">
    <property type="term" value="F:RNA binding"/>
    <property type="evidence" value="ECO:0007669"/>
    <property type="project" value="InterPro"/>
</dbReference>
<reference evidence="5 6" key="1">
    <citation type="journal article" date="2012" name="Genome Biol.">
        <title>Genome and low-iron response of an oceanic diatom adapted to chronic iron limitation.</title>
        <authorList>
            <person name="Lommer M."/>
            <person name="Specht M."/>
            <person name="Roy A.S."/>
            <person name="Kraemer L."/>
            <person name="Andreson R."/>
            <person name="Gutowska M.A."/>
            <person name="Wolf J."/>
            <person name="Bergner S.V."/>
            <person name="Schilhabel M.B."/>
            <person name="Klostermeier U.C."/>
            <person name="Beiko R.G."/>
            <person name="Rosenstiel P."/>
            <person name="Hippler M."/>
            <person name="Laroche J."/>
        </authorList>
    </citation>
    <scope>NUCLEOTIDE SEQUENCE [LARGE SCALE GENOMIC DNA]</scope>
    <source>
        <strain evidence="5 6">CCMP1005</strain>
    </source>
</reference>
<dbReference type="GO" id="GO:0032259">
    <property type="term" value="P:methylation"/>
    <property type="evidence" value="ECO:0007669"/>
    <property type="project" value="UniProtKB-KW"/>
</dbReference>
<dbReference type="InterPro" id="IPR001537">
    <property type="entry name" value="SpoU_MeTrfase"/>
</dbReference>